<sequence length="78" mass="8259">MTDSTAAELQQPLIHVLTSGVTADEVAAVTAVIGAAVEEELDELHDQVDIDPSAWERSQRALRAPLHPGPGAWRGFSG</sequence>
<dbReference type="Pfam" id="PF13822">
    <property type="entry name" value="ACC_epsilon"/>
    <property type="match status" value="1"/>
</dbReference>
<organism evidence="1">
    <name type="scientific">Herbiconiux sp. A18JL235</name>
    <dbReference type="NCBI Taxonomy" id="3152363"/>
    <lineage>
        <taxon>Bacteria</taxon>
        <taxon>Bacillati</taxon>
        <taxon>Actinomycetota</taxon>
        <taxon>Actinomycetes</taxon>
        <taxon>Micrococcales</taxon>
        <taxon>Microbacteriaceae</taxon>
        <taxon>Herbiconiux</taxon>
    </lineage>
</organism>
<proteinExistence type="predicted"/>
<gene>
    <name evidence="1" type="ORF">ABFY20_05265</name>
</gene>
<dbReference type="InterPro" id="IPR032716">
    <property type="entry name" value="ACC_epsilon"/>
</dbReference>
<name>A0AB39BJZ7_9MICO</name>
<dbReference type="EMBL" id="CP162511">
    <property type="protein sequence ID" value="XDI06507.1"/>
    <property type="molecule type" value="Genomic_DNA"/>
</dbReference>
<reference evidence="1" key="1">
    <citation type="submission" date="2024-05" db="EMBL/GenBank/DDBJ databases">
        <title>Herbiconiux sp. A18JL235.</title>
        <authorList>
            <person name="Zhang G."/>
        </authorList>
    </citation>
    <scope>NUCLEOTIDE SEQUENCE</scope>
    <source>
        <strain evidence="1">A18JL235</strain>
    </source>
</reference>
<dbReference type="RefSeq" id="WP_368498887.1">
    <property type="nucleotide sequence ID" value="NZ_CP162511.1"/>
</dbReference>
<dbReference type="GO" id="GO:0004658">
    <property type="term" value="F:propionyl-CoA carboxylase activity"/>
    <property type="evidence" value="ECO:0007669"/>
    <property type="project" value="InterPro"/>
</dbReference>
<evidence type="ECO:0000313" key="1">
    <source>
        <dbReference type="EMBL" id="XDI06507.1"/>
    </source>
</evidence>
<dbReference type="GO" id="GO:0003989">
    <property type="term" value="F:acetyl-CoA carboxylase activity"/>
    <property type="evidence" value="ECO:0007669"/>
    <property type="project" value="InterPro"/>
</dbReference>
<protein>
    <submittedName>
        <fullName evidence="1">Acyl-CoA carboxylase subunit epsilon</fullName>
    </submittedName>
</protein>
<accession>A0AB39BJZ7</accession>
<dbReference type="AlphaFoldDB" id="A0AB39BJZ7"/>